<keyword evidence="1" id="KW-0472">Membrane</keyword>
<dbReference type="Proteomes" id="UP000187404">
    <property type="component" value="Unassembled WGS sequence"/>
</dbReference>
<keyword evidence="1" id="KW-1133">Transmembrane helix</keyword>
<gene>
    <name evidence="2" type="ORF">BHK98_09105</name>
</gene>
<dbReference type="AlphaFoldDB" id="A0A1Q9JJA1"/>
<feature type="transmembrane region" description="Helical" evidence="1">
    <location>
        <begin position="26"/>
        <end position="49"/>
    </location>
</feature>
<accession>A0A1Q9JJA1</accession>
<dbReference type="EMBL" id="MJIE01000001">
    <property type="protein sequence ID" value="OLR56207.1"/>
    <property type="molecule type" value="Genomic_DNA"/>
</dbReference>
<dbReference type="RefSeq" id="WP_075713605.1">
    <property type="nucleotide sequence ID" value="NZ_MJIE01000001.1"/>
</dbReference>
<proteinExistence type="predicted"/>
<reference evidence="2 3" key="1">
    <citation type="journal article" date="2016" name="Appl. Environ. Microbiol.">
        <title>Function and Phylogeny of Bacterial Butyryl Coenzyme A:Acetate Transferases and Their Diversity in the Proximal Colon of Swine.</title>
        <authorList>
            <person name="Trachsel J."/>
            <person name="Bayles D.O."/>
            <person name="Looft T."/>
            <person name="Levine U.Y."/>
            <person name="Allen H.K."/>
        </authorList>
    </citation>
    <scope>NUCLEOTIDE SEQUENCE [LARGE SCALE GENOMIC DNA]</scope>
    <source>
        <strain evidence="2 3">68-3-10</strain>
    </source>
</reference>
<comment type="caution">
    <text evidence="2">The sequence shown here is derived from an EMBL/GenBank/DDBJ whole genome shotgun (WGS) entry which is preliminary data.</text>
</comment>
<dbReference type="Pfam" id="PF12666">
    <property type="entry name" value="PrgI"/>
    <property type="match status" value="1"/>
</dbReference>
<sequence>MLSVAVHKDIAEYQPKVVGKLTTRTLVSVVGALGCSVLSALYMYFVLGINPGDNMILIYAVSLPFWCCGFVRPKGMPFEKFVPLWLRAQFENDRIFYVPSMELAGLVGTPGGTSKKKGKVYGRFYRKQQSLRGIESYSPRAGRVIT</sequence>
<keyword evidence="1" id="KW-0812">Transmembrane</keyword>
<dbReference type="STRING" id="1261640.BHK98_09105"/>
<evidence type="ECO:0000313" key="3">
    <source>
        <dbReference type="Proteomes" id="UP000187404"/>
    </source>
</evidence>
<keyword evidence="3" id="KW-1185">Reference proteome</keyword>
<dbReference type="InterPro" id="IPR024414">
    <property type="entry name" value="Uncharacterised_PrgI"/>
</dbReference>
<name>A0A1Q9JJA1_9FIRM</name>
<protein>
    <recommendedName>
        <fullName evidence="4">PrgI family protein</fullName>
    </recommendedName>
</protein>
<evidence type="ECO:0000256" key="1">
    <source>
        <dbReference type="SAM" id="Phobius"/>
    </source>
</evidence>
<organism evidence="2 3">
    <name type="scientific">Hornefia porci</name>
    <dbReference type="NCBI Taxonomy" id="2652292"/>
    <lineage>
        <taxon>Bacteria</taxon>
        <taxon>Bacillati</taxon>
        <taxon>Bacillota</taxon>
        <taxon>Clostridia</taxon>
        <taxon>Peptostreptococcales</taxon>
        <taxon>Anaerovoracaceae</taxon>
        <taxon>Hornefia</taxon>
    </lineage>
</organism>
<evidence type="ECO:0008006" key="4">
    <source>
        <dbReference type="Google" id="ProtNLM"/>
    </source>
</evidence>
<evidence type="ECO:0000313" key="2">
    <source>
        <dbReference type="EMBL" id="OLR56207.1"/>
    </source>
</evidence>
<dbReference type="OrthoDB" id="2067810at2"/>